<dbReference type="Gene3D" id="2.60.120.290">
    <property type="entry name" value="Spermadhesin, CUB domain"/>
    <property type="match status" value="1"/>
</dbReference>
<keyword evidence="7" id="KW-1185">Reference proteome</keyword>
<keyword evidence="1 2" id="KW-1015">Disulfide bond</keyword>
<dbReference type="PANTHER" id="PTHR24652">
    <property type="entry name" value="LOW-DENSITY LIPOPROTEIN RECEPTOR CLASS A DOMAIN-CONTAINING PROTEIN 2"/>
    <property type="match status" value="1"/>
</dbReference>
<comment type="caution">
    <text evidence="2">Lacks conserved residue(s) required for the propagation of feature annotation.</text>
</comment>
<dbReference type="SMART" id="SM00192">
    <property type="entry name" value="LDLa"/>
    <property type="match status" value="1"/>
</dbReference>
<dbReference type="InterPro" id="IPR002172">
    <property type="entry name" value="LDrepeatLR_classA_rpt"/>
</dbReference>
<evidence type="ECO:0000256" key="2">
    <source>
        <dbReference type="PROSITE-ProRule" id="PRU00124"/>
    </source>
</evidence>
<feature type="transmembrane region" description="Helical" evidence="4">
    <location>
        <begin position="136"/>
        <end position="159"/>
    </location>
</feature>
<dbReference type="PROSITE" id="PS01180">
    <property type="entry name" value="CUB"/>
    <property type="match status" value="1"/>
</dbReference>
<evidence type="ECO:0000259" key="5">
    <source>
        <dbReference type="PROSITE" id="PS01180"/>
    </source>
</evidence>
<feature type="region of interest" description="Disordered" evidence="3">
    <location>
        <begin position="172"/>
        <end position="247"/>
    </location>
</feature>
<protein>
    <recommendedName>
        <fullName evidence="5">CUB domain-containing protein</fullName>
    </recommendedName>
</protein>
<dbReference type="InterPro" id="IPR000859">
    <property type="entry name" value="CUB_dom"/>
</dbReference>
<feature type="compositionally biased region" description="Polar residues" evidence="3">
    <location>
        <begin position="221"/>
        <end position="231"/>
    </location>
</feature>
<feature type="compositionally biased region" description="Basic and acidic residues" evidence="3">
    <location>
        <begin position="172"/>
        <end position="181"/>
    </location>
</feature>
<dbReference type="SUPFAM" id="SSF57424">
    <property type="entry name" value="LDL receptor-like module"/>
    <property type="match status" value="1"/>
</dbReference>
<organism evidence="6 7">
    <name type="scientific">Oedothorax gibbosus</name>
    <dbReference type="NCBI Taxonomy" id="931172"/>
    <lineage>
        <taxon>Eukaryota</taxon>
        <taxon>Metazoa</taxon>
        <taxon>Ecdysozoa</taxon>
        <taxon>Arthropoda</taxon>
        <taxon>Chelicerata</taxon>
        <taxon>Arachnida</taxon>
        <taxon>Araneae</taxon>
        <taxon>Araneomorphae</taxon>
        <taxon>Entelegynae</taxon>
        <taxon>Araneoidea</taxon>
        <taxon>Linyphiidae</taxon>
        <taxon>Erigoninae</taxon>
        <taxon>Oedothorax</taxon>
    </lineage>
</organism>
<keyword evidence="4" id="KW-0812">Transmembrane</keyword>
<feature type="domain" description="CUB" evidence="5">
    <location>
        <begin position="1"/>
        <end position="72"/>
    </location>
</feature>
<sequence length="549" mass="60357">MNFKKYRLAKPNDCEQNFIQLYDGRTPDKNLALFCGTSSEPQKSDSNMTHVRLFTHRDAFNGTDFQLHYTSFSEINASAGKKQCDPRTEFNCGDQTCIDVLLKCDGEFDCKYRYDEEATLCTRELGTGTVLTSEHMIIILVVFFSLVAAMCASISISCYNKIRDRRMREREYKERRSKEASVEVTLSSVPPPRPAQRAERMADDESSDGGGCYVPEVDMSVFSNNKQQQRPNGGDTIPKSKLRQQPHAQHYPYISESFESLASDVIVPPAPPPVPSHMRPRRDPSPPPPSYRIVAGKVVAANPVAKSIEAEPLMSSSRASTLDHNNSRNEVDPKSSWLRGPLESGAPSRTPYEPASSKSSNHSKTIIKSQQIIKSSTYSVKVNQDEFPIKFCVGIVPSFAVFLIHSVIKIHQAKKLGGLGVLTLVFSGCQPRRQERRSLLSSSRASALDHNNSRNEVDPKSSWLRGPLESGAPSRTPYEPASRYKGGMSSRVTPAGPSTGGARGPLGSAYKVQGPRPYQPTPVGDASDSSRAHSVASTLSAPDALLGKR</sequence>
<feature type="region of interest" description="Disordered" evidence="3">
    <location>
        <begin position="311"/>
        <end position="367"/>
    </location>
</feature>
<evidence type="ECO:0000313" key="7">
    <source>
        <dbReference type="Proteomes" id="UP000827092"/>
    </source>
</evidence>
<dbReference type="PROSITE" id="PS01209">
    <property type="entry name" value="LDLRA_1"/>
    <property type="match status" value="1"/>
</dbReference>
<feature type="compositionally biased region" description="Low complexity" evidence="3">
    <location>
        <begin position="439"/>
        <end position="448"/>
    </location>
</feature>
<dbReference type="Gene3D" id="2.40.128.620">
    <property type="match status" value="1"/>
</dbReference>
<dbReference type="AlphaFoldDB" id="A0AAV6TYZ3"/>
<dbReference type="PROSITE" id="PS50068">
    <property type="entry name" value="LDLRA_2"/>
    <property type="match status" value="1"/>
</dbReference>
<gene>
    <name evidence="6" type="ORF">JTE90_015927</name>
</gene>
<reference evidence="6 7" key="1">
    <citation type="journal article" date="2022" name="Nat. Ecol. Evol.">
        <title>A masculinizing supergene underlies an exaggerated male reproductive morph in a spider.</title>
        <authorList>
            <person name="Hendrickx F."/>
            <person name="De Corte Z."/>
            <person name="Sonet G."/>
            <person name="Van Belleghem S.M."/>
            <person name="Kostlbacher S."/>
            <person name="Vangestel C."/>
        </authorList>
    </citation>
    <scope>NUCLEOTIDE SEQUENCE [LARGE SCALE GENOMIC DNA]</scope>
    <source>
        <strain evidence="6">W744_W776</strain>
    </source>
</reference>
<evidence type="ECO:0000256" key="4">
    <source>
        <dbReference type="SAM" id="Phobius"/>
    </source>
</evidence>
<feature type="region of interest" description="Disordered" evidence="3">
    <location>
        <begin position="437"/>
        <end position="549"/>
    </location>
</feature>
<proteinExistence type="predicted"/>
<dbReference type="InterPro" id="IPR036055">
    <property type="entry name" value="LDL_receptor-like_sf"/>
</dbReference>
<feature type="compositionally biased region" description="Polar residues" evidence="3">
    <location>
        <begin position="314"/>
        <end position="324"/>
    </location>
</feature>
<keyword evidence="4" id="KW-1133">Transmembrane helix</keyword>
<dbReference type="Proteomes" id="UP000827092">
    <property type="component" value="Unassembled WGS sequence"/>
</dbReference>
<dbReference type="Pfam" id="PF00057">
    <property type="entry name" value="Ldl_recept_a"/>
    <property type="match status" value="1"/>
</dbReference>
<dbReference type="InterPro" id="IPR023415">
    <property type="entry name" value="LDLR_class-A_CS"/>
</dbReference>
<name>A0AAV6TYZ3_9ARAC</name>
<dbReference type="CDD" id="cd00112">
    <property type="entry name" value="LDLa"/>
    <property type="match status" value="1"/>
</dbReference>
<accession>A0AAV6TYZ3</accession>
<evidence type="ECO:0000256" key="3">
    <source>
        <dbReference type="SAM" id="MobiDB-lite"/>
    </source>
</evidence>
<dbReference type="InterPro" id="IPR042333">
    <property type="entry name" value="LRAD2/Mig-13-like"/>
</dbReference>
<feature type="disulfide bond" evidence="2">
    <location>
        <begin position="92"/>
        <end position="110"/>
    </location>
</feature>
<keyword evidence="4" id="KW-0472">Membrane</keyword>
<comment type="caution">
    <text evidence="6">The sequence shown here is derived from an EMBL/GenBank/DDBJ whole genome shotgun (WGS) entry which is preliminary data.</text>
</comment>
<evidence type="ECO:0000256" key="1">
    <source>
        <dbReference type="ARBA" id="ARBA00023157"/>
    </source>
</evidence>
<dbReference type="SUPFAM" id="SSF49854">
    <property type="entry name" value="Spermadhesin, CUB domain"/>
    <property type="match status" value="1"/>
</dbReference>
<feature type="region of interest" description="Disordered" evidence="3">
    <location>
        <begin position="265"/>
        <end position="292"/>
    </location>
</feature>
<dbReference type="EMBL" id="JAFNEN010000783">
    <property type="protein sequence ID" value="KAG8177372.1"/>
    <property type="molecule type" value="Genomic_DNA"/>
</dbReference>
<dbReference type="InterPro" id="IPR035914">
    <property type="entry name" value="Sperma_CUB_dom_sf"/>
</dbReference>
<evidence type="ECO:0000313" key="6">
    <source>
        <dbReference type="EMBL" id="KAG8177372.1"/>
    </source>
</evidence>